<gene>
    <name evidence="3" type="ORF">HNR68_004257</name>
</gene>
<dbReference type="GO" id="GO:0005829">
    <property type="term" value="C:cytosol"/>
    <property type="evidence" value="ECO:0007669"/>
    <property type="project" value="TreeGrafter"/>
</dbReference>
<evidence type="ECO:0000313" key="4">
    <source>
        <dbReference type="Proteomes" id="UP000587002"/>
    </source>
</evidence>
<dbReference type="InterPro" id="IPR051199">
    <property type="entry name" value="LPS_LOS_Heptosyltrfase"/>
</dbReference>
<dbReference type="SUPFAM" id="SSF53756">
    <property type="entry name" value="UDP-Glycosyltransferase/glycogen phosphorylase"/>
    <property type="match status" value="1"/>
</dbReference>
<evidence type="ECO:0000256" key="1">
    <source>
        <dbReference type="ARBA" id="ARBA00022676"/>
    </source>
</evidence>
<name>A0A853AT02_9PSEU</name>
<dbReference type="Gene3D" id="3.40.50.2000">
    <property type="entry name" value="Glycogen Phosphorylase B"/>
    <property type="match status" value="2"/>
</dbReference>
<accession>A0A853AT02</accession>
<sequence>MAVRATALVLRALGLGDLLTAVPALRGLRRHFPEHRLVLAAPRALEQLLPLLPEVDALHRTPGLREFSWSDGAPEVAVNLHGSGPESVSALCGTGPRRLLTHRHPAFPGLAGPEWRSDLHEVQRWCRLLEHHGIAADPTDLRLAPPSEEFAPGAVVVHPGASHGARCWPVERFAAVARRSADTGNPVVVTGSADERVLAQRVAELGGLPPDAVLAGTTGLWQLACLVAGAKLVVCGDTGIAHLATAFRTPSVVLFGPVSPALWGPPDDDRHVALWHGRNGDTFAAEPDAGLLALSAGRVIEAVEGLLVGTG</sequence>
<dbReference type="AlphaFoldDB" id="A0A853AT02"/>
<keyword evidence="4" id="KW-1185">Reference proteome</keyword>
<dbReference type="EMBL" id="JACCFJ010000001">
    <property type="protein sequence ID" value="NYI85627.1"/>
    <property type="molecule type" value="Genomic_DNA"/>
</dbReference>
<dbReference type="Proteomes" id="UP000587002">
    <property type="component" value="Unassembled WGS sequence"/>
</dbReference>
<dbReference type="PANTHER" id="PTHR30160:SF1">
    <property type="entry name" value="LIPOPOLYSACCHARIDE 1,2-N-ACETYLGLUCOSAMINETRANSFERASE-RELATED"/>
    <property type="match status" value="1"/>
</dbReference>
<keyword evidence="1" id="KW-0328">Glycosyltransferase</keyword>
<proteinExistence type="predicted"/>
<dbReference type="CDD" id="cd03789">
    <property type="entry name" value="GT9_LPS_heptosyltransferase"/>
    <property type="match status" value="1"/>
</dbReference>
<reference evidence="3 4" key="1">
    <citation type="submission" date="2020-07" db="EMBL/GenBank/DDBJ databases">
        <title>Sequencing the genomes of 1000 actinobacteria strains.</title>
        <authorList>
            <person name="Klenk H.-P."/>
        </authorList>
    </citation>
    <scope>NUCLEOTIDE SEQUENCE [LARGE SCALE GENOMIC DNA]</scope>
    <source>
        <strain evidence="3 4">DSM 44065</strain>
    </source>
</reference>
<evidence type="ECO:0000313" key="3">
    <source>
        <dbReference type="EMBL" id="NYI85627.1"/>
    </source>
</evidence>
<dbReference type="InterPro" id="IPR002201">
    <property type="entry name" value="Glyco_trans_9"/>
</dbReference>
<comment type="caution">
    <text evidence="3">The sequence shown here is derived from an EMBL/GenBank/DDBJ whole genome shotgun (WGS) entry which is preliminary data.</text>
</comment>
<dbReference type="PANTHER" id="PTHR30160">
    <property type="entry name" value="TETRAACYLDISACCHARIDE 4'-KINASE-RELATED"/>
    <property type="match status" value="1"/>
</dbReference>
<keyword evidence="2 3" id="KW-0808">Transferase</keyword>
<protein>
    <submittedName>
        <fullName evidence="3">ADP-heptose:LPS heptosyltransferase</fullName>
    </submittedName>
</protein>
<evidence type="ECO:0000256" key="2">
    <source>
        <dbReference type="ARBA" id="ARBA00022679"/>
    </source>
</evidence>
<organism evidence="3 4">
    <name type="scientific">Saccharopolyspora hordei</name>
    <dbReference type="NCBI Taxonomy" id="1838"/>
    <lineage>
        <taxon>Bacteria</taxon>
        <taxon>Bacillati</taxon>
        <taxon>Actinomycetota</taxon>
        <taxon>Actinomycetes</taxon>
        <taxon>Pseudonocardiales</taxon>
        <taxon>Pseudonocardiaceae</taxon>
        <taxon>Saccharopolyspora</taxon>
    </lineage>
</organism>
<dbReference type="Pfam" id="PF01075">
    <property type="entry name" value="Glyco_transf_9"/>
    <property type="match status" value="1"/>
</dbReference>
<dbReference type="GO" id="GO:0009244">
    <property type="term" value="P:lipopolysaccharide core region biosynthetic process"/>
    <property type="evidence" value="ECO:0007669"/>
    <property type="project" value="TreeGrafter"/>
</dbReference>
<dbReference type="GO" id="GO:0008713">
    <property type="term" value="F:ADP-heptose-lipopolysaccharide heptosyltransferase activity"/>
    <property type="evidence" value="ECO:0007669"/>
    <property type="project" value="TreeGrafter"/>
</dbReference>